<feature type="compositionally biased region" description="Polar residues" evidence="2">
    <location>
        <begin position="1"/>
        <end position="10"/>
    </location>
</feature>
<dbReference type="GeneID" id="25984009"/>
<comment type="subcellular location">
    <subcellularLocation>
        <location evidence="1">Cell envelope</location>
    </subcellularLocation>
</comment>
<dbReference type="EMBL" id="ALBS01000124">
    <property type="protein sequence ID" value="EJT50194.1"/>
    <property type="molecule type" value="Genomic_DNA"/>
</dbReference>
<gene>
    <name evidence="5" type="ORF">A1Q1_00495</name>
</gene>
<feature type="compositionally biased region" description="Polar residues" evidence="2">
    <location>
        <begin position="111"/>
        <end position="132"/>
    </location>
</feature>
<dbReference type="Proteomes" id="UP000002748">
    <property type="component" value="Unassembled WGS sequence"/>
</dbReference>
<reference evidence="5 6" key="1">
    <citation type="journal article" date="2012" name="Eukaryot. Cell">
        <title>Draft genome sequence of CBS 2479, the standard type strain of Trichosporon asahii.</title>
        <authorList>
            <person name="Yang R.Y."/>
            <person name="Li H.T."/>
            <person name="Zhu H."/>
            <person name="Zhou G.P."/>
            <person name="Wang M."/>
            <person name="Wang L."/>
        </authorList>
    </citation>
    <scope>NUCLEOTIDE SEQUENCE [LARGE SCALE GENOMIC DNA]</scope>
    <source>
        <strain evidence="6">ATCC 90039 / CBS 2479 / JCM 2466 / KCTC 7840 / NCYC 2677 / UAMH 7654</strain>
    </source>
</reference>
<proteinExistence type="predicted"/>
<feature type="domain" description="Heparinase II/III-like C-terminal" evidence="4">
    <location>
        <begin position="605"/>
        <end position="770"/>
    </location>
</feature>
<keyword evidence="3" id="KW-1133">Transmembrane helix</keyword>
<dbReference type="AlphaFoldDB" id="J6EZU9"/>
<dbReference type="InterPro" id="IPR008929">
    <property type="entry name" value="Chondroitin_lyas"/>
</dbReference>
<sequence length="864" mass="92754">MASTTNNNYYDSPYDTPGGSDVGTSLLPPHDKDPMSSSNPYAATGSEPAYAPKKRKSRKGWYILAAIIAICVIVGAVLGGVLGSRAANKNDDKNSSSASRANDNTNAAKDPSTNNGNSGSNDKTNNAGTANQGGDKGQAPAPDAGNTALPGMIQILTDDRLPHETVTGPNGEVYLPAQTDVYMLPVYATGTGTAGYAAPTNVAGKDDSWPSDNEQPSSGNLRSHPRLIAPQYKWDALKNGLKDKDPYFSFWDTVLMGNASTILNAGSVKYEMDGGPTGSGVLDIAREIKVRIKILGYAWKMTGDKKYADRAWKELSEGISNAADAGYSADPWNANGHFLDTAEYTAAYAIGYDWFSDAFLDDQKSQIRGWIVDHGLTPGQQAFAGQGQVQNWWKNDNIKGNWNCVCNSGLILGALAIKGEDNGISDSIIDSATKSAQAACFQAPHTDGTWAETNDYWYFGTTGAAEMLSALNTATGASVESLLGDNKDRWLNTALFHMHGQGMTSLFNYGDHGPNKFSATANVLVFLASTFNEPRYALYQRDHYDAADPWNMFWYDPTTDGAFWNGLEIDHHFSDPAGEWAAARSSWSDNSGTYWGIKGGSLLEHQTHGDLDMGDFVFDAMGQRWAGEYGSGQYLSPGYFSSEAPDSQRWLYFRKRTEGQNTIVIGGENQFSGAAAPTVKWGSSGTQQGAAPYLEVGSDDTAFWTMDMSAAYNGTSSVKRGIRFLNGRRQMLLQDEIGGAAGTIEWHVQTNASVELNGAEASLSSPGGQKLTVKIINANPAGLQFSTKDAVSAVTPPAPDSAKGEKDGDPDNSPAKILVISAGDGVKDASFQTLWQPQWPDKKDGDDKEPANVPLDQWSVDSHK</sequence>
<dbReference type="HOGENOM" id="CLU_008982_1_0_1"/>
<evidence type="ECO:0000256" key="3">
    <source>
        <dbReference type="SAM" id="Phobius"/>
    </source>
</evidence>
<evidence type="ECO:0000313" key="5">
    <source>
        <dbReference type="EMBL" id="EJT50194.1"/>
    </source>
</evidence>
<evidence type="ECO:0000313" key="6">
    <source>
        <dbReference type="Proteomes" id="UP000002748"/>
    </source>
</evidence>
<dbReference type="KEGG" id="tasa:A1Q1_00495"/>
<feature type="transmembrane region" description="Helical" evidence="3">
    <location>
        <begin position="61"/>
        <end position="83"/>
    </location>
</feature>
<feature type="compositionally biased region" description="Polar residues" evidence="2">
    <location>
        <begin position="210"/>
        <end position="221"/>
    </location>
</feature>
<feature type="region of interest" description="Disordered" evidence="2">
    <location>
        <begin position="86"/>
        <end position="149"/>
    </location>
</feature>
<dbReference type="Gene3D" id="1.50.10.100">
    <property type="entry name" value="Chondroitin AC/alginate lyase"/>
    <property type="match status" value="1"/>
</dbReference>
<evidence type="ECO:0000256" key="1">
    <source>
        <dbReference type="ARBA" id="ARBA00004196"/>
    </source>
</evidence>
<comment type="caution">
    <text evidence="5">The sequence shown here is derived from an EMBL/GenBank/DDBJ whole genome shotgun (WGS) entry which is preliminary data.</text>
</comment>
<dbReference type="OrthoDB" id="3476529at2759"/>
<dbReference type="VEuPathDB" id="FungiDB:A1Q1_00495"/>
<feature type="compositionally biased region" description="Basic and acidic residues" evidence="2">
    <location>
        <begin position="840"/>
        <end position="850"/>
    </location>
</feature>
<evidence type="ECO:0000256" key="2">
    <source>
        <dbReference type="SAM" id="MobiDB-lite"/>
    </source>
</evidence>
<feature type="region of interest" description="Disordered" evidence="2">
    <location>
        <begin position="829"/>
        <end position="864"/>
    </location>
</feature>
<evidence type="ECO:0000259" key="4">
    <source>
        <dbReference type="Pfam" id="PF07940"/>
    </source>
</evidence>
<feature type="region of interest" description="Disordered" evidence="2">
    <location>
        <begin position="198"/>
        <end position="224"/>
    </location>
</feature>
<dbReference type="Gene3D" id="2.70.98.70">
    <property type="match status" value="1"/>
</dbReference>
<keyword evidence="3" id="KW-0472">Membrane</keyword>
<dbReference type="GO" id="GO:0016829">
    <property type="term" value="F:lyase activity"/>
    <property type="evidence" value="ECO:0007669"/>
    <property type="project" value="InterPro"/>
</dbReference>
<dbReference type="SUPFAM" id="SSF48230">
    <property type="entry name" value="Chondroitin AC/alginate lyase"/>
    <property type="match status" value="1"/>
</dbReference>
<protein>
    <recommendedName>
        <fullName evidence="4">Heparinase II/III-like C-terminal domain-containing protein</fullName>
    </recommendedName>
</protein>
<feature type="compositionally biased region" description="Low complexity" evidence="2">
    <location>
        <begin position="95"/>
        <end position="108"/>
    </location>
</feature>
<dbReference type="InterPro" id="IPR012480">
    <property type="entry name" value="Hepar_II_III_C"/>
</dbReference>
<dbReference type="PANTHER" id="PTHR38045">
    <property type="entry name" value="CHROMOSOME 1, WHOLE GENOME SHOTGUN SEQUENCE"/>
    <property type="match status" value="1"/>
</dbReference>
<keyword evidence="3" id="KW-0812">Transmembrane</keyword>
<organism evidence="5 6">
    <name type="scientific">Trichosporon asahii var. asahii (strain ATCC 90039 / CBS 2479 / JCM 2466 / KCTC 7840 / NBRC 103889/ NCYC 2677 / UAMH 7654)</name>
    <name type="common">Yeast</name>
    <dbReference type="NCBI Taxonomy" id="1186058"/>
    <lineage>
        <taxon>Eukaryota</taxon>
        <taxon>Fungi</taxon>
        <taxon>Dikarya</taxon>
        <taxon>Basidiomycota</taxon>
        <taxon>Agaricomycotina</taxon>
        <taxon>Tremellomycetes</taxon>
        <taxon>Trichosporonales</taxon>
        <taxon>Trichosporonaceae</taxon>
        <taxon>Trichosporon</taxon>
    </lineage>
</organism>
<dbReference type="RefSeq" id="XP_014181285.1">
    <property type="nucleotide sequence ID" value="XM_014325810.1"/>
</dbReference>
<dbReference type="Pfam" id="PF07940">
    <property type="entry name" value="Hepar_II_III_C"/>
    <property type="match status" value="1"/>
</dbReference>
<accession>J6EZU9</accession>
<dbReference type="PANTHER" id="PTHR38045:SF1">
    <property type="entry name" value="HEPARINASE II_III-LIKE PROTEIN"/>
    <property type="match status" value="1"/>
</dbReference>
<feature type="region of interest" description="Disordered" evidence="2">
    <location>
        <begin position="792"/>
        <end position="816"/>
    </location>
</feature>
<feature type="region of interest" description="Disordered" evidence="2">
    <location>
        <begin position="1"/>
        <end position="55"/>
    </location>
</feature>
<name>J6EZU9_TRIAS</name>